<organism evidence="7 8">
    <name type="scientific">Cyprinus carpio</name>
    <name type="common">Common carp</name>
    <dbReference type="NCBI Taxonomy" id="7962"/>
    <lineage>
        <taxon>Eukaryota</taxon>
        <taxon>Metazoa</taxon>
        <taxon>Chordata</taxon>
        <taxon>Craniata</taxon>
        <taxon>Vertebrata</taxon>
        <taxon>Euteleostomi</taxon>
        <taxon>Actinopterygii</taxon>
        <taxon>Neopterygii</taxon>
        <taxon>Teleostei</taxon>
        <taxon>Ostariophysi</taxon>
        <taxon>Cypriniformes</taxon>
        <taxon>Cyprinidae</taxon>
        <taxon>Cyprininae</taxon>
        <taxon>Cyprinus</taxon>
    </lineage>
</organism>
<keyword evidence="4 6" id="KW-0472">Membrane</keyword>
<name>A0A8C1L4Y4_CYPCA</name>
<evidence type="ECO:0000256" key="3">
    <source>
        <dbReference type="ARBA" id="ARBA00022989"/>
    </source>
</evidence>
<dbReference type="AlphaFoldDB" id="A0A8C1L4Y4"/>
<dbReference type="PANTHER" id="PTHR34104">
    <property type="entry name" value="TRANSMEMBRANE PROTEIN 254"/>
    <property type="match status" value="1"/>
</dbReference>
<keyword evidence="8" id="KW-1185">Reference proteome</keyword>
<dbReference type="PANTHER" id="PTHR34104:SF3">
    <property type="entry name" value="TRANSMEMBRANE PROTEIN 254"/>
    <property type="match status" value="1"/>
</dbReference>
<keyword evidence="2 6" id="KW-0812">Transmembrane</keyword>
<reference evidence="7" key="1">
    <citation type="submission" date="2025-08" db="UniProtKB">
        <authorList>
            <consortium name="Ensembl"/>
        </authorList>
    </citation>
    <scope>IDENTIFICATION</scope>
</reference>
<keyword evidence="3 6" id="KW-1133">Transmembrane helix</keyword>
<sequence length="176" mass="20577">MARSDGGSYFRRSSLFWMVVVTGFLSFYTWTVFWPQDVPYGLLGPLGALAKYFVDYHYPVMYYGWFMTWVIHLFEALFALKLCRVQVVAHRTSSRASRSRSLAMSPGRSVSCTVKRLTLSSRTRARSTHCRTRSSSMFALLTTTATLQHTTHPLHSTYLHLYFHFFFFYIQGFRWS</sequence>
<evidence type="ECO:0000256" key="2">
    <source>
        <dbReference type="ARBA" id="ARBA00022692"/>
    </source>
</evidence>
<feature type="transmembrane region" description="Helical" evidence="6">
    <location>
        <begin position="62"/>
        <end position="83"/>
    </location>
</feature>
<comment type="subcellular location">
    <subcellularLocation>
        <location evidence="1">Membrane</location>
        <topology evidence="1">Multi-pass membrane protein</topology>
    </subcellularLocation>
</comment>
<reference evidence="7" key="2">
    <citation type="submission" date="2025-09" db="UniProtKB">
        <authorList>
            <consortium name="Ensembl"/>
        </authorList>
    </citation>
    <scope>IDENTIFICATION</scope>
</reference>
<dbReference type="InterPro" id="IPR028110">
    <property type="entry name" value="TMEM254"/>
</dbReference>
<evidence type="ECO:0000256" key="1">
    <source>
        <dbReference type="ARBA" id="ARBA00004141"/>
    </source>
</evidence>
<dbReference type="Pfam" id="PF14934">
    <property type="entry name" value="TMEM254"/>
    <property type="match status" value="1"/>
</dbReference>
<feature type="transmembrane region" description="Helical" evidence="6">
    <location>
        <begin position="15"/>
        <end position="33"/>
    </location>
</feature>
<evidence type="ECO:0000256" key="5">
    <source>
        <dbReference type="ARBA" id="ARBA00034834"/>
    </source>
</evidence>
<evidence type="ECO:0000313" key="8">
    <source>
        <dbReference type="Proteomes" id="UP000694427"/>
    </source>
</evidence>
<evidence type="ECO:0000256" key="4">
    <source>
        <dbReference type="ARBA" id="ARBA00023136"/>
    </source>
</evidence>
<evidence type="ECO:0000256" key="6">
    <source>
        <dbReference type="SAM" id="Phobius"/>
    </source>
</evidence>
<dbReference type="GO" id="GO:0016020">
    <property type="term" value="C:membrane"/>
    <property type="evidence" value="ECO:0007669"/>
    <property type="project" value="UniProtKB-SubCell"/>
</dbReference>
<protein>
    <recommendedName>
        <fullName evidence="5">Transmembrane protein 254</fullName>
    </recommendedName>
</protein>
<dbReference type="Proteomes" id="UP000694427">
    <property type="component" value="Unplaced"/>
</dbReference>
<evidence type="ECO:0000313" key="7">
    <source>
        <dbReference type="Ensembl" id="ENSCCRP00010056130.1"/>
    </source>
</evidence>
<dbReference type="Ensembl" id="ENSCCRT00010061513.1">
    <property type="protein sequence ID" value="ENSCCRP00010056130.1"/>
    <property type="gene ID" value="ENSCCRG00010023796.1"/>
</dbReference>
<accession>A0A8C1L4Y4</accession>
<proteinExistence type="predicted"/>